<feature type="domain" description="DUF7768" evidence="1">
    <location>
        <begin position="36"/>
        <end position="133"/>
    </location>
</feature>
<reference evidence="2 3" key="1">
    <citation type="journal article" date="2014" name="Genome Announc.">
        <title>Draft genome sequences of the altered schaedler flora, a defined bacterial community from gnotobiotic mice.</title>
        <authorList>
            <person name="Wannemuehler M.J."/>
            <person name="Overstreet A.M."/>
            <person name="Ward D.V."/>
            <person name="Phillips G.J."/>
        </authorList>
    </citation>
    <scope>NUCLEOTIDE SEQUENCE [LARGE SCALE GENOMIC DNA]</scope>
    <source>
        <strain evidence="2 3">ASF492</strain>
    </source>
</reference>
<dbReference type="eggNOG" id="ENOG5031NJV">
    <property type="taxonomic scope" value="Bacteria"/>
</dbReference>
<keyword evidence="3" id="KW-1185">Reference proteome</keyword>
<evidence type="ECO:0000313" key="2">
    <source>
        <dbReference type="EMBL" id="EMZ31526.1"/>
    </source>
</evidence>
<protein>
    <recommendedName>
        <fullName evidence="1">DUF7768 domain-containing protein</fullName>
    </recommendedName>
</protein>
<dbReference type="PATRIC" id="fig|1235802.3.peg.1662"/>
<proteinExistence type="predicted"/>
<dbReference type="AlphaFoldDB" id="N2ATU8"/>
<dbReference type="InterPro" id="IPR056670">
    <property type="entry name" value="DUF7768"/>
</dbReference>
<dbReference type="Proteomes" id="UP000012589">
    <property type="component" value="Unassembled WGS sequence"/>
</dbReference>
<dbReference type="STRING" id="1235802.C823_01563"/>
<evidence type="ECO:0000259" key="1">
    <source>
        <dbReference type="Pfam" id="PF24963"/>
    </source>
</evidence>
<accession>N2ATU8</accession>
<organism evidence="2 3">
    <name type="scientific">Eubacterium plexicaudatum ASF492</name>
    <dbReference type="NCBI Taxonomy" id="1235802"/>
    <lineage>
        <taxon>Bacteria</taxon>
        <taxon>Bacillati</taxon>
        <taxon>Bacillota</taxon>
        <taxon>Clostridia</taxon>
        <taxon>Eubacteriales</taxon>
        <taxon>Eubacteriaceae</taxon>
        <taxon>Eubacterium</taxon>
    </lineage>
</organism>
<sequence>MGISRYNSEGYSDPTSHAALSGIRKEEKAAKWACRPLVYICSPFAGDTEGNTQKARRYSRFAVKNGAIPFAPHLLFPQFLDDGKPAERAIGMFAGLVLLGKCEQLWVFGKTISTGMAAEIEKAEKRNMPVRYFTENCEEVGLS</sequence>
<dbReference type="HOGENOM" id="CLU_128088_0_0_9"/>
<dbReference type="EMBL" id="AQFT01000047">
    <property type="protein sequence ID" value="EMZ31526.1"/>
    <property type="molecule type" value="Genomic_DNA"/>
</dbReference>
<comment type="caution">
    <text evidence="2">The sequence shown here is derived from an EMBL/GenBank/DDBJ whole genome shotgun (WGS) entry which is preliminary data.</text>
</comment>
<name>N2ATU8_9FIRM</name>
<evidence type="ECO:0000313" key="3">
    <source>
        <dbReference type="Proteomes" id="UP000012589"/>
    </source>
</evidence>
<gene>
    <name evidence="2" type="ORF">C823_01563</name>
</gene>
<dbReference type="Gene3D" id="3.40.50.10400">
    <property type="entry name" value="Hypothetical protein PA1492"/>
    <property type="match status" value="1"/>
</dbReference>
<dbReference type="Pfam" id="PF24963">
    <property type="entry name" value="DUF7768"/>
    <property type="match status" value="1"/>
</dbReference>
<dbReference type="OrthoDB" id="9807423at2"/>